<evidence type="ECO:0000256" key="1">
    <source>
        <dbReference type="SAM" id="MobiDB-lite"/>
    </source>
</evidence>
<dbReference type="EMBL" id="MN740152">
    <property type="protein sequence ID" value="QHT89952.1"/>
    <property type="molecule type" value="Genomic_DNA"/>
</dbReference>
<accession>A0A6C0IAX1</accession>
<name>A0A6C0IAX1_9ZZZZ</name>
<feature type="region of interest" description="Disordered" evidence="1">
    <location>
        <begin position="64"/>
        <end position="91"/>
    </location>
</feature>
<reference evidence="2" key="1">
    <citation type="journal article" date="2020" name="Nature">
        <title>Giant virus diversity and host interactions through global metagenomics.</title>
        <authorList>
            <person name="Schulz F."/>
            <person name="Roux S."/>
            <person name="Paez-Espino D."/>
            <person name="Jungbluth S."/>
            <person name="Walsh D.A."/>
            <person name="Denef V.J."/>
            <person name="McMahon K.D."/>
            <person name="Konstantinidis K.T."/>
            <person name="Eloe-Fadrosh E.A."/>
            <person name="Kyrpides N.C."/>
            <person name="Woyke T."/>
        </authorList>
    </citation>
    <scope>NUCLEOTIDE SEQUENCE</scope>
    <source>
        <strain evidence="2">GVMAG-M-3300023184-62</strain>
    </source>
</reference>
<protein>
    <submittedName>
        <fullName evidence="2">Uncharacterized protein</fullName>
    </submittedName>
</protein>
<dbReference type="AlphaFoldDB" id="A0A6C0IAX1"/>
<feature type="compositionally biased region" description="Pro residues" evidence="1">
    <location>
        <begin position="67"/>
        <end position="79"/>
    </location>
</feature>
<proteinExistence type="predicted"/>
<sequence length="91" mass="9838">MSSVLGSGYGFNSGNQVRNELRTLQNRIDQLATTLKSVKDFLITIQPPEKKEEIEALFVNVDSTAAPAPPAPTPTPPPRNVVNPGVNRVRA</sequence>
<organism evidence="2">
    <name type="scientific">viral metagenome</name>
    <dbReference type="NCBI Taxonomy" id="1070528"/>
    <lineage>
        <taxon>unclassified sequences</taxon>
        <taxon>metagenomes</taxon>
        <taxon>organismal metagenomes</taxon>
    </lineage>
</organism>
<feature type="compositionally biased region" description="Low complexity" evidence="1">
    <location>
        <begin position="80"/>
        <end position="91"/>
    </location>
</feature>
<evidence type="ECO:0000313" key="2">
    <source>
        <dbReference type="EMBL" id="QHT89952.1"/>
    </source>
</evidence>